<keyword evidence="5" id="KW-0645">Protease</keyword>
<dbReference type="AlphaFoldDB" id="A0A5C5XEF4"/>
<dbReference type="SUPFAM" id="SSF50494">
    <property type="entry name" value="Trypsin-like serine proteases"/>
    <property type="match status" value="1"/>
</dbReference>
<comment type="similarity">
    <text evidence="1">Belongs to the UPF0162 family.</text>
</comment>
<dbReference type="GO" id="GO:0006508">
    <property type="term" value="P:proteolysis"/>
    <property type="evidence" value="ECO:0007669"/>
    <property type="project" value="UniProtKB-KW"/>
</dbReference>
<feature type="domain" description="3-keto-alpha-glucoside-1,2-lyase/3-keto-2-hydroxy-glucal hydratase" evidence="3">
    <location>
        <begin position="253"/>
        <end position="411"/>
    </location>
</feature>
<gene>
    <name evidence="5" type="primary">hhoA</name>
    <name evidence="5" type="ORF">Pan54_17720</name>
</gene>
<dbReference type="Gene3D" id="2.60.120.560">
    <property type="entry name" value="Exo-inulinase, domain 1"/>
    <property type="match status" value="1"/>
</dbReference>
<dbReference type="Pfam" id="PF13365">
    <property type="entry name" value="Trypsin_2"/>
    <property type="match status" value="1"/>
</dbReference>
<evidence type="ECO:0000259" key="3">
    <source>
        <dbReference type="Pfam" id="PF06439"/>
    </source>
</evidence>
<evidence type="ECO:0000256" key="2">
    <source>
        <dbReference type="SAM" id="SignalP"/>
    </source>
</evidence>
<dbReference type="Pfam" id="PF06439">
    <property type="entry name" value="3keto-disac_hyd"/>
    <property type="match status" value="1"/>
</dbReference>
<dbReference type="Gene3D" id="2.40.10.10">
    <property type="entry name" value="Trypsin-like serine proteases"/>
    <property type="match status" value="2"/>
</dbReference>
<feature type="signal peptide" evidence="2">
    <location>
        <begin position="1"/>
        <end position="27"/>
    </location>
</feature>
<feature type="domain" description="Protein SirB1 N-terminal" evidence="4">
    <location>
        <begin position="523"/>
        <end position="675"/>
    </location>
</feature>
<dbReference type="InterPro" id="IPR010496">
    <property type="entry name" value="AL/BT2_dom"/>
</dbReference>
<keyword evidence="5" id="KW-0378">Hydrolase</keyword>
<dbReference type="RefSeq" id="WP_146503075.1">
    <property type="nucleotide sequence ID" value="NZ_SJPG01000001.1"/>
</dbReference>
<sequence precursor="true">MKSFWNQTSLAFLFLLTHCLFSASIRAEDVVQKSGEAKEQVSAPVDFKSIAEKNREAIVSVAFLGREGEELGMGTGFVVDHTGLIATNRHVIGEARPIRVTFLDGQQYTVESIYASDETSDLALLKLNSEELANRKIVALKLGNRAEQGDDVAAIGHPRGYKNSLVTGIVSGTQEINGIDLIQVSMPIDHGNSGGPLLNRAGEVVGIITYKSAETVNVGFAMPVEGLKSILESPNPITLSRWTTIGRLNSEKWQELFGATWSQRAGQILVSGSGKGFGGRSLCLWHEAPLDNQKFELQVSVKLNDEAGAAGLVFQADRQDRHYGFYPSAGNLRLSRFDGADVFSWHVLQEISSPAYKPGDWNRLKVSIDQSNIRCYCNDELVIDLEEHPVGKKSNAVGLAKFRDTKASFRGFELAEELSNSQLTEDIQNQLDLLVEELKTEELISQQSIQKLQTFPLESRDYLNQMAADLEQRAAEIRRLNRRVHDSIIRLQIEEELKRKQPRIAQLALLLARYDNPELDVETYLIQIDELADEIKNMSVDQKLNEVEFREVMDRYLFEENGFHGSRTNYYHKSNSYLNEVIDDREGLPISLSVLYLALAEKLELDIRGIGLPGHFIVRQYVNDEPDMMVDVFDRGRILGLVDVMTRVELQSNTAWNDAYLEPQSSRDILIRMIRNLQGIAERQESVEDLLRYLNLLVAIDPSNQIEHRYIRSLVAIRQRERSLAEEDLIWLEDHGRPVLNDRQLNELTRFAEQWLGLKDLKKTSQEQNSQ</sequence>
<name>A0A5C5XEF4_9PLAN</name>
<organism evidence="5 6">
    <name type="scientific">Rubinisphaera italica</name>
    <dbReference type="NCBI Taxonomy" id="2527969"/>
    <lineage>
        <taxon>Bacteria</taxon>
        <taxon>Pseudomonadati</taxon>
        <taxon>Planctomycetota</taxon>
        <taxon>Planctomycetia</taxon>
        <taxon>Planctomycetales</taxon>
        <taxon>Planctomycetaceae</taxon>
        <taxon>Rubinisphaera</taxon>
    </lineage>
</organism>
<dbReference type="InterPro" id="IPR032698">
    <property type="entry name" value="SirB1_N"/>
</dbReference>
<evidence type="ECO:0000259" key="4">
    <source>
        <dbReference type="Pfam" id="PF13369"/>
    </source>
</evidence>
<dbReference type="OrthoDB" id="248175at2"/>
<dbReference type="InterPro" id="IPR009003">
    <property type="entry name" value="Peptidase_S1_PA"/>
</dbReference>
<keyword evidence="2" id="KW-0732">Signal</keyword>
<accession>A0A5C5XEF4</accession>
<dbReference type="InterPro" id="IPR001940">
    <property type="entry name" value="Peptidase_S1C"/>
</dbReference>
<comment type="caution">
    <text evidence="5">The sequence shown here is derived from an EMBL/GenBank/DDBJ whole genome shotgun (WGS) entry which is preliminary data.</text>
</comment>
<evidence type="ECO:0000313" key="6">
    <source>
        <dbReference type="Proteomes" id="UP000316095"/>
    </source>
</evidence>
<reference evidence="5 6" key="1">
    <citation type="submission" date="2019-02" db="EMBL/GenBank/DDBJ databases">
        <title>Deep-cultivation of Planctomycetes and their phenomic and genomic characterization uncovers novel biology.</title>
        <authorList>
            <person name="Wiegand S."/>
            <person name="Jogler M."/>
            <person name="Boedeker C."/>
            <person name="Pinto D."/>
            <person name="Vollmers J."/>
            <person name="Rivas-Marin E."/>
            <person name="Kohn T."/>
            <person name="Peeters S.H."/>
            <person name="Heuer A."/>
            <person name="Rast P."/>
            <person name="Oberbeckmann S."/>
            <person name="Bunk B."/>
            <person name="Jeske O."/>
            <person name="Meyerdierks A."/>
            <person name="Storesund J.E."/>
            <person name="Kallscheuer N."/>
            <person name="Luecker S."/>
            <person name="Lage O.M."/>
            <person name="Pohl T."/>
            <person name="Merkel B.J."/>
            <person name="Hornburger P."/>
            <person name="Mueller R.-W."/>
            <person name="Bruemmer F."/>
            <person name="Labrenz M."/>
            <person name="Spormann A.M."/>
            <person name="Op Den Camp H."/>
            <person name="Overmann J."/>
            <person name="Amann R."/>
            <person name="Jetten M.S.M."/>
            <person name="Mascher T."/>
            <person name="Medema M.H."/>
            <person name="Devos D.P."/>
            <person name="Kaster A.-K."/>
            <person name="Ovreas L."/>
            <person name="Rohde M."/>
            <person name="Galperin M.Y."/>
            <person name="Jogler C."/>
        </authorList>
    </citation>
    <scope>NUCLEOTIDE SEQUENCE [LARGE SCALE GENOMIC DNA]</scope>
    <source>
        <strain evidence="5 6">Pan54</strain>
    </source>
</reference>
<dbReference type="PANTHER" id="PTHR22939:SF129">
    <property type="entry name" value="SERINE PROTEASE HTRA2, MITOCHONDRIAL"/>
    <property type="match status" value="1"/>
</dbReference>
<dbReference type="PRINTS" id="PR00834">
    <property type="entry name" value="PROTEASES2C"/>
</dbReference>
<dbReference type="InterPro" id="IPR043504">
    <property type="entry name" value="Peptidase_S1_PA_chymotrypsin"/>
</dbReference>
<dbReference type="PANTHER" id="PTHR22939">
    <property type="entry name" value="SERINE PROTEASE FAMILY S1C HTRA-RELATED"/>
    <property type="match status" value="1"/>
</dbReference>
<dbReference type="EMBL" id="SJPG01000001">
    <property type="protein sequence ID" value="TWT61039.1"/>
    <property type="molecule type" value="Genomic_DNA"/>
</dbReference>
<evidence type="ECO:0000256" key="1">
    <source>
        <dbReference type="ARBA" id="ARBA00007100"/>
    </source>
</evidence>
<dbReference type="Pfam" id="PF13369">
    <property type="entry name" value="Transglut_core2"/>
    <property type="match status" value="1"/>
</dbReference>
<feature type="chain" id="PRO_5022850686" evidence="2">
    <location>
        <begin position="28"/>
        <end position="771"/>
    </location>
</feature>
<proteinExistence type="inferred from homology"/>
<keyword evidence="6" id="KW-1185">Reference proteome</keyword>
<protein>
    <submittedName>
        <fullName evidence="5">Putative serine protease HhoA</fullName>
    </submittedName>
</protein>
<dbReference type="GO" id="GO:0004252">
    <property type="term" value="F:serine-type endopeptidase activity"/>
    <property type="evidence" value="ECO:0007669"/>
    <property type="project" value="InterPro"/>
</dbReference>
<evidence type="ECO:0000313" key="5">
    <source>
        <dbReference type="EMBL" id="TWT61039.1"/>
    </source>
</evidence>
<dbReference type="Proteomes" id="UP000316095">
    <property type="component" value="Unassembled WGS sequence"/>
</dbReference>